<dbReference type="RefSeq" id="WP_107581232.1">
    <property type="nucleotide sequence ID" value="NZ_JAERMS010000010.1"/>
</dbReference>
<evidence type="ECO:0000313" key="2">
    <source>
        <dbReference type="EMBL" id="MBO1363133.1"/>
    </source>
</evidence>
<dbReference type="InterPro" id="IPR032265">
    <property type="entry name" value="DUF4831"/>
</dbReference>
<dbReference type="EMBL" id="JAERMS010000010">
    <property type="protein sequence ID" value="MBO1363133.1"/>
    <property type="molecule type" value="Genomic_DNA"/>
</dbReference>
<sequence>MKKLIIVTLMAVYGLIPAMSQEPVNGATYFLPKTAVKFKLLIEKSTYTPGEMANYASRYMKLSNVGMQPQTHYRLVQINFYAVGLPDSTKQFTALIDKKHSIINLDRDENGVLMAVNDKAARITPQQPFRPAPKTAPDNPRDFFTEDILAAANEPRMAELIAQEITDIRESRNLLTRGEAEFMPKDGEQLKIMLAQLARQEKALLQVFQGTTQLDTLEQEVTFIPQKDGEKSLVFRFSKHYGLVDADDLSGKPYFAQVEDLHTLQTIKPLIENDGKKSKDDCGIAVNLPGKIKITLLNVTEPRASFELYAAQFGRVEPLSGELFGKKFTTHLLLDSVTGNVKRLETEPLDK</sequence>
<feature type="signal peptide" evidence="1">
    <location>
        <begin position="1"/>
        <end position="20"/>
    </location>
</feature>
<dbReference type="Pfam" id="PF16115">
    <property type="entry name" value="DUF4831"/>
    <property type="match status" value="1"/>
</dbReference>
<dbReference type="Proteomes" id="UP000664265">
    <property type="component" value="Unassembled WGS sequence"/>
</dbReference>
<protein>
    <submittedName>
        <fullName evidence="2">DUF4831 family protein</fullName>
    </submittedName>
</protein>
<evidence type="ECO:0000256" key="1">
    <source>
        <dbReference type="SAM" id="SignalP"/>
    </source>
</evidence>
<comment type="caution">
    <text evidence="2">The sequence shown here is derived from an EMBL/GenBank/DDBJ whole genome shotgun (WGS) entry which is preliminary data.</text>
</comment>
<proteinExistence type="predicted"/>
<organism evidence="2 3">
    <name type="scientific">Prevotella illustrans</name>
    <dbReference type="NCBI Taxonomy" id="2800387"/>
    <lineage>
        <taxon>Bacteria</taxon>
        <taxon>Pseudomonadati</taxon>
        <taxon>Bacteroidota</taxon>
        <taxon>Bacteroidia</taxon>
        <taxon>Bacteroidales</taxon>
        <taxon>Prevotellaceae</taxon>
        <taxon>Prevotella</taxon>
    </lineage>
</organism>
<feature type="chain" id="PRO_5046936624" evidence="1">
    <location>
        <begin position="21"/>
        <end position="351"/>
    </location>
</feature>
<reference evidence="2 3" key="1">
    <citation type="submission" date="2021-01" db="EMBL/GenBank/DDBJ databases">
        <title>Prevotella A2931 sp. nov.</title>
        <authorList>
            <person name="Buhl M."/>
            <person name="Oberhettinger P."/>
        </authorList>
    </citation>
    <scope>NUCLEOTIDE SEQUENCE [LARGE SCALE GENOMIC DNA]</scope>
    <source>
        <strain evidence="2 3">A2931</strain>
    </source>
</reference>
<evidence type="ECO:0000313" key="3">
    <source>
        <dbReference type="Proteomes" id="UP000664265"/>
    </source>
</evidence>
<accession>A0ABS3M4N6</accession>
<name>A0ABS3M4N6_9BACT</name>
<gene>
    <name evidence="2" type="ORF">JHU38_04970</name>
</gene>
<keyword evidence="1" id="KW-0732">Signal</keyword>
<keyword evidence="3" id="KW-1185">Reference proteome</keyword>